<evidence type="ECO:0000256" key="16">
    <source>
        <dbReference type="RuleBase" id="RU000504"/>
    </source>
</evidence>
<dbReference type="InterPro" id="IPR001697">
    <property type="entry name" value="Pyr_Knase"/>
</dbReference>
<dbReference type="PRINTS" id="PR01050">
    <property type="entry name" value="PYRUVTKNASE"/>
</dbReference>
<evidence type="ECO:0000256" key="3">
    <source>
        <dbReference type="ARBA" id="ARBA00004997"/>
    </source>
</evidence>
<dbReference type="FunFam" id="3.20.20.60:FF:000025">
    <property type="entry name" value="Pyruvate kinase"/>
    <property type="match status" value="1"/>
</dbReference>
<evidence type="ECO:0000256" key="10">
    <source>
        <dbReference type="ARBA" id="ARBA00022777"/>
    </source>
</evidence>
<dbReference type="InterPro" id="IPR015806">
    <property type="entry name" value="Pyrv_Knase_insert_dom_sf"/>
</dbReference>
<dbReference type="InterPro" id="IPR015793">
    <property type="entry name" value="Pyrv_Knase_brl"/>
</dbReference>
<evidence type="ECO:0000256" key="2">
    <source>
        <dbReference type="ARBA" id="ARBA00001958"/>
    </source>
</evidence>
<dbReference type="SUPFAM" id="SSF50800">
    <property type="entry name" value="PK beta-barrel domain-like"/>
    <property type="match status" value="1"/>
</dbReference>
<dbReference type="GO" id="GO:0030955">
    <property type="term" value="F:potassium ion binding"/>
    <property type="evidence" value="ECO:0007669"/>
    <property type="project" value="UniProtKB-UniRule"/>
</dbReference>
<dbReference type="InterPro" id="IPR015795">
    <property type="entry name" value="Pyrv_Knase_C"/>
</dbReference>
<dbReference type="GO" id="GO:0004743">
    <property type="term" value="F:pyruvate kinase activity"/>
    <property type="evidence" value="ECO:0007669"/>
    <property type="project" value="UniProtKB-UniRule"/>
</dbReference>
<gene>
    <name evidence="19" type="primary">pyk</name>
    <name evidence="19" type="ORF">FIM25_10240</name>
</gene>
<dbReference type="NCBIfam" id="TIGR01064">
    <property type="entry name" value="pyruv_kin"/>
    <property type="match status" value="1"/>
</dbReference>
<feature type="domain" description="Pyruvate kinase C-terminal" evidence="18">
    <location>
        <begin position="350"/>
        <end position="462"/>
    </location>
</feature>
<proteinExistence type="inferred from homology"/>
<dbReference type="NCBIfam" id="NF004491">
    <property type="entry name" value="PRK05826.1"/>
    <property type="match status" value="1"/>
</dbReference>
<comment type="similarity">
    <text evidence="4 16">Belongs to the pyruvate kinase family.</text>
</comment>
<evidence type="ECO:0000256" key="1">
    <source>
        <dbReference type="ARBA" id="ARBA00001946"/>
    </source>
</evidence>
<keyword evidence="10 16" id="KW-0418">Kinase</keyword>
<feature type="domain" description="Pyruvate kinase barrel" evidence="17">
    <location>
        <begin position="1"/>
        <end position="320"/>
    </location>
</feature>
<evidence type="ECO:0000259" key="17">
    <source>
        <dbReference type="Pfam" id="PF00224"/>
    </source>
</evidence>
<dbReference type="Gene3D" id="2.40.33.10">
    <property type="entry name" value="PK beta-barrel domain-like"/>
    <property type="match status" value="1"/>
</dbReference>
<dbReference type="InterPro" id="IPR040442">
    <property type="entry name" value="Pyrv_kinase-like_dom_sf"/>
</dbReference>
<comment type="catalytic activity">
    <reaction evidence="16">
        <text>pyruvate + ATP = phosphoenolpyruvate + ADP + H(+)</text>
        <dbReference type="Rhea" id="RHEA:18157"/>
        <dbReference type="ChEBI" id="CHEBI:15361"/>
        <dbReference type="ChEBI" id="CHEBI:15378"/>
        <dbReference type="ChEBI" id="CHEBI:30616"/>
        <dbReference type="ChEBI" id="CHEBI:58702"/>
        <dbReference type="ChEBI" id="CHEBI:456216"/>
        <dbReference type="EC" id="2.7.1.40"/>
    </reaction>
</comment>
<keyword evidence="20" id="KW-1185">Reference proteome</keyword>
<evidence type="ECO:0000256" key="4">
    <source>
        <dbReference type="ARBA" id="ARBA00008663"/>
    </source>
</evidence>
<dbReference type="InterPro" id="IPR011037">
    <property type="entry name" value="Pyrv_Knase-like_insert_dom_sf"/>
</dbReference>
<sequence length="465" mass="50089">MQKTKIICTIGPACSSENILEDMIRAGMRVARLNFSHGSHEDHGLMIRRIRAISKKLDIPVAILQDLCGPKIRVGKLPHEGVRLVAGSEIRLSTLEDAGEVIPVTYEGLARDVTVGDTLLLADGMMELLVLEKGAVEIGCRVVTGGVLTSGKGINLPSGTLKIPALTEKDRLDLEFGLGCGVDYVALSFVRSAEDIREVKTIVAAFGQDTPVIAKIEKHEALDNMVEILAEADAIMVARGDLGVEIPLENVPDIQKDLVRMANAVGKPVIIATQMMKSMVESPRPTRAEANDVANAVLDGTDALMLSEETAMGTFPVEAVQYMAKIAARAERIFPHERYREKPEDSGVPESVARASAMLADELDAAAVVAPTRSGFTAAQIARFRPRCPILALSPEAKVVQRLCLHWGCIPRLFEEEQDTDTMIEKAGNAALEAGLAKAGQSVILTAGHPIWQKGTTNMVKVRVL</sequence>
<dbReference type="InterPro" id="IPR036918">
    <property type="entry name" value="Pyrv_Knase_C_sf"/>
</dbReference>
<keyword evidence="9" id="KW-0547">Nucleotide-binding</keyword>
<dbReference type="GO" id="GO:0005524">
    <property type="term" value="F:ATP binding"/>
    <property type="evidence" value="ECO:0007669"/>
    <property type="project" value="UniProtKB-KW"/>
</dbReference>
<name>A0A5S5MF24_9BACT</name>
<comment type="caution">
    <text evidence="19">The sequence shown here is derived from an EMBL/GenBank/DDBJ whole genome shotgun (WGS) entry which is preliminary data.</text>
</comment>
<evidence type="ECO:0000256" key="7">
    <source>
        <dbReference type="ARBA" id="ARBA00022679"/>
    </source>
</evidence>
<reference evidence="19 20" key="1">
    <citation type="submission" date="2019-06" db="EMBL/GenBank/DDBJ databases">
        <title>Desulfobotulus mexicanus sp. nov., a novel sulfate-reducing bacterium isolated from the sediment of an alkaline crater lake in Mexico.</title>
        <authorList>
            <person name="Hirschler-Rea A."/>
        </authorList>
    </citation>
    <scope>NUCLEOTIDE SEQUENCE [LARGE SCALE GENOMIC DNA]</scope>
    <source>
        <strain evidence="19 20">PAR22N</strain>
    </source>
</reference>
<dbReference type="EMBL" id="VDMB01000012">
    <property type="protein sequence ID" value="TYT74331.1"/>
    <property type="molecule type" value="Genomic_DNA"/>
</dbReference>
<evidence type="ECO:0000256" key="12">
    <source>
        <dbReference type="ARBA" id="ARBA00022842"/>
    </source>
</evidence>
<evidence type="ECO:0000256" key="15">
    <source>
        <dbReference type="NCBIfam" id="TIGR01064"/>
    </source>
</evidence>
<evidence type="ECO:0000259" key="18">
    <source>
        <dbReference type="Pfam" id="PF02887"/>
    </source>
</evidence>
<evidence type="ECO:0000256" key="8">
    <source>
        <dbReference type="ARBA" id="ARBA00022723"/>
    </source>
</evidence>
<evidence type="ECO:0000313" key="19">
    <source>
        <dbReference type="EMBL" id="TYT74331.1"/>
    </source>
</evidence>
<comment type="pathway">
    <text evidence="3 16">Carbohydrate degradation; glycolysis; pyruvate from D-glyceraldehyde 3-phosphate: step 5/5.</text>
</comment>
<dbReference type="AlphaFoldDB" id="A0A5S5MF24"/>
<dbReference type="NCBIfam" id="NF004978">
    <property type="entry name" value="PRK06354.1"/>
    <property type="match status" value="1"/>
</dbReference>
<keyword evidence="11" id="KW-0067">ATP-binding</keyword>
<keyword evidence="8" id="KW-0479">Metal-binding</keyword>
<organism evidence="19 20">
    <name type="scientific">Desulfobotulus mexicanus</name>
    <dbReference type="NCBI Taxonomy" id="2586642"/>
    <lineage>
        <taxon>Bacteria</taxon>
        <taxon>Pseudomonadati</taxon>
        <taxon>Thermodesulfobacteriota</taxon>
        <taxon>Desulfobacteria</taxon>
        <taxon>Desulfobacterales</taxon>
        <taxon>Desulfobacteraceae</taxon>
        <taxon>Desulfobotulus</taxon>
    </lineage>
</organism>
<dbReference type="InterPro" id="IPR015813">
    <property type="entry name" value="Pyrv/PenolPyrv_kinase-like_dom"/>
</dbReference>
<dbReference type="Proteomes" id="UP000321899">
    <property type="component" value="Unassembled WGS sequence"/>
</dbReference>
<comment type="cofactor">
    <cofactor evidence="2">
        <name>K(+)</name>
        <dbReference type="ChEBI" id="CHEBI:29103"/>
    </cofactor>
</comment>
<dbReference type="GO" id="GO:0000287">
    <property type="term" value="F:magnesium ion binding"/>
    <property type="evidence" value="ECO:0007669"/>
    <property type="project" value="UniProtKB-UniRule"/>
</dbReference>
<keyword evidence="12 16" id="KW-0460">Magnesium</keyword>
<dbReference type="Pfam" id="PF02887">
    <property type="entry name" value="PK_C"/>
    <property type="match status" value="1"/>
</dbReference>
<dbReference type="FunFam" id="2.40.33.10:FF:000001">
    <property type="entry name" value="Pyruvate kinase"/>
    <property type="match status" value="1"/>
</dbReference>
<dbReference type="Gene3D" id="3.20.20.60">
    <property type="entry name" value="Phosphoenolpyruvate-binding domains"/>
    <property type="match status" value="1"/>
</dbReference>
<keyword evidence="13 16" id="KW-0324">Glycolysis</keyword>
<accession>A0A5S5MF24</accession>
<dbReference type="OrthoDB" id="9812123at2"/>
<keyword evidence="14 19" id="KW-0670">Pyruvate</keyword>
<evidence type="ECO:0000256" key="11">
    <source>
        <dbReference type="ARBA" id="ARBA00022840"/>
    </source>
</evidence>
<evidence type="ECO:0000256" key="14">
    <source>
        <dbReference type="ARBA" id="ARBA00023317"/>
    </source>
</evidence>
<evidence type="ECO:0000256" key="6">
    <source>
        <dbReference type="ARBA" id="ARBA00018587"/>
    </source>
</evidence>
<evidence type="ECO:0000256" key="9">
    <source>
        <dbReference type="ARBA" id="ARBA00022741"/>
    </source>
</evidence>
<dbReference type="GO" id="GO:0016301">
    <property type="term" value="F:kinase activity"/>
    <property type="evidence" value="ECO:0007669"/>
    <property type="project" value="UniProtKB-KW"/>
</dbReference>
<dbReference type="EC" id="2.7.1.40" evidence="5 15"/>
<dbReference type="PANTHER" id="PTHR11817">
    <property type="entry name" value="PYRUVATE KINASE"/>
    <property type="match status" value="1"/>
</dbReference>
<evidence type="ECO:0000256" key="5">
    <source>
        <dbReference type="ARBA" id="ARBA00012142"/>
    </source>
</evidence>
<dbReference type="SUPFAM" id="SSF51621">
    <property type="entry name" value="Phosphoenolpyruvate/pyruvate domain"/>
    <property type="match status" value="1"/>
</dbReference>
<dbReference type="Pfam" id="PF00224">
    <property type="entry name" value="PK"/>
    <property type="match status" value="1"/>
</dbReference>
<evidence type="ECO:0000256" key="13">
    <source>
        <dbReference type="ARBA" id="ARBA00023152"/>
    </source>
</evidence>
<protein>
    <recommendedName>
        <fullName evidence="6 15">Pyruvate kinase</fullName>
        <ecNumber evidence="5 15">2.7.1.40</ecNumber>
    </recommendedName>
</protein>
<dbReference type="Gene3D" id="3.40.1380.20">
    <property type="entry name" value="Pyruvate kinase, C-terminal domain"/>
    <property type="match status" value="1"/>
</dbReference>
<keyword evidence="7 16" id="KW-0808">Transferase</keyword>
<dbReference type="RefSeq" id="WP_139448923.1">
    <property type="nucleotide sequence ID" value="NZ_VDMB01000012.1"/>
</dbReference>
<dbReference type="UniPathway" id="UPA00109">
    <property type="reaction ID" value="UER00188"/>
</dbReference>
<dbReference type="SUPFAM" id="SSF52935">
    <property type="entry name" value="PK C-terminal domain-like"/>
    <property type="match status" value="1"/>
</dbReference>
<comment type="cofactor">
    <cofactor evidence="1">
        <name>Mg(2+)</name>
        <dbReference type="ChEBI" id="CHEBI:18420"/>
    </cofactor>
</comment>
<evidence type="ECO:0000313" key="20">
    <source>
        <dbReference type="Proteomes" id="UP000321899"/>
    </source>
</evidence>